<proteinExistence type="predicted"/>
<dbReference type="RefSeq" id="WP_222136614.1">
    <property type="nucleotide sequence ID" value="NZ_JAILXK010000002.1"/>
</dbReference>
<accession>A0ABS7MEY3</accession>
<keyword evidence="2" id="KW-1185">Reference proteome</keyword>
<reference evidence="1" key="1">
    <citation type="submission" date="2021-08" db="EMBL/GenBank/DDBJ databases">
        <title>Sphingopyxis panaciterrulae sp. nov., isolated from the surface water of the Yellow Sea.</title>
        <authorList>
            <person name="Gao Z."/>
            <person name="Zhang D."/>
            <person name="Zhang A."/>
        </authorList>
    </citation>
    <scope>NUCLEOTIDE SEQUENCE</scope>
    <source>
        <strain evidence="1">XHP0097</strain>
    </source>
</reference>
<evidence type="ECO:0000313" key="2">
    <source>
        <dbReference type="Proteomes" id="UP001166571"/>
    </source>
</evidence>
<protein>
    <submittedName>
        <fullName evidence="1">Uncharacterized protein</fullName>
    </submittedName>
</protein>
<name>A0ABS7MEY3_9SPHN</name>
<sequence>MSIETIIERRRAEALWDPELWDFVERVGSVDRADLNDRGVLPRPMKHLEDCALQSRLDAIDRNIQYLDIVDGPRDCWPPEKGWLSPWWWLRLRHWTLSEFARRSLEIGPTPVVAPPIPVHPDFEGIHAGAKPKLFRISRVPWLMPFLEEGQVRFAPAAGYKAMENDGSRADDEMTKGYRRAGARVTITTIDGRPIEALGDVRFDTTRATPGELPLPYWMLCASTDFDPRLVVEFPGGNDDDGVLAIFDPEEFRRRAGKALAAALPHVVGRIAVIDYYDDYHPPRSAISPVTMKSMEFANQRELRFVLDPGRGAPITKDAYLLTVGSIADIASVYGADGRRIAGTGPASFLV</sequence>
<dbReference type="EMBL" id="JAILXK010000002">
    <property type="protein sequence ID" value="MBY4637322.1"/>
    <property type="molecule type" value="Genomic_DNA"/>
</dbReference>
<gene>
    <name evidence="1" type="ORF">K5P26_09245</name>
</gene>
<evidence type="ECO:0000313" key="1">
    <source>
        <dbReference type="EMBL" id="MBY4637322.1"/>
    </source>
</evidence>
<dbReference type="Proteomes" id="UP001166571">
    <property type="component" value="Unassembled WGS sequence"/>
</dbReference>
<organism evidence="1 2">
    <name type="scientific">Sphingopyxis jiangsuensis</name>
    <dbReference type="NCBI Taxonomy" id="2871171"/>
    <lineage>
        <taxon>Bacteria</taxon>
        <taxon>Pseudomonadati</taxon>
        <taxon>Pseudomonadota</taxon>
        <taxon>Alphaproteobacteria</taxon>
        <taxon>Sphingomonadales</taxon>
        <taxon>Sphingomonadaceae</taxon>
        <taxon>Sphingopyxis</taxon>
    </lineage>
</organism>
<comment type="caution">
    <text evidence="1">The sequence shown here is derived from an EMBL/GenBank/DDBJ whole genome shotgun (WGS) entry which is preliminary data.</text>
</comment>